<keyword evidence="1" id="KW-0472">Membrane</keyword>
<sequence>MALELRQRVRTTAWYILLGVFFVVVGLVTLLLTFALGGFLGDAGGGVLSTIVYFVLLLGTLVTPALSGNAINGDRADGTLATTQVTQIGTGQLVLGKFLAAWVSALAFLVVGAPFIAVSVIIGGVSLDTALVSILVLAFELGVVAAIGVGLSGLLARPLFSIVVTYLAVAALSVGTLIVFSLAGIATQSTVTSESRYPEYMGVGDDDLVCSDWETSTYSIPRFDPYWGVLVANPYVLLADATPTHFDRSGTPDDLFGFVKVAVRQAQIAPDLNSVYDGCTEEGISDFQTSREIIESTVPGWFVGAAIHLVLAATALTAGWSATRTPARRLPKGSRIA</sequence>
<evidence type="ECO:0000313" key="3">
    <source>
        <dbReference type="Proteomes" id="UP000244893"/>
    </source>
</evidence>
<keyword evidence="3" id="KW-1185">Reference proteome</keyword>
<keyword evidence="1" id="KW-1133">Transmembrane helix</keyword>
<protein>
    <submittedName>
        <fullName evidence="2">ABC transporter permease</fullName>
    </submittedName>
</protein>
<accession>A0A2V1HQE8</accession>
<feature type="transmembrane region" description="Helical" evidence="1">
    <location>
        <begin position="12"/>
        <end position="40"/>
    </location>
</feature>
<feature type="transmembrane region" description="Helical" evidence="1">
    <location>
        <begin position="131"/>
        <end position="156"/>
    </location>
</feature>
<gene>
    <name evidence="2" type="ORF">DDQ50_07755</name>
</gene>
<dbReference type="EMBL" id="QEOP01000002">
    <property type="protein sequence ID" value="PVZ94833.1"/>
    <property type="molecule type" value="Genomic_DNA"/>
</dbReference>
<evidence type="ECO:0000256" key="1">
    <source>
        <dbReference type="SAM" id="Phobius"/>
    </source>
</evidence>
<feature type="transmembrane region" description="Helical" evidence="1">
    <location>
        <begin position="163"/>
        <end position="186"/>
    </location>
</feature>
<feature type="transmembrane region" description="Helical" evidence="1">
    <location>
        <begin position="301"/>
        <end position="322"/>
    </location>
</feature>
<name>A0A2V1HQE8_9MICO</name>
<proteinExistence type="predicted"/>
<keyword evidence="1" id="KW-0812">Transmembrane</keyword>
<evidence type="ECO:0000313" key="2">
    <source>
        <dbReference type="EMBL" id="PVZ94833.1"/>
    </source>
</evidence>
<feature type="transmembrane region" description="Helical" evidence="1">
    <location>
        <begin position="46"/>
        <end position="66"/>
    </location>
</feature>
<comment type="caution">
    <text evidence="2">The sequence shown here is derived from an EMBL/GenBank/DDBJ whole genome shotgun (WGS) entry which is preliminary data.</text>
</comment>
<feature type="transmembrane region" description="Helical" evidence="1">
    <location>
        <begin position="99"/>
        <end position="125"/>
    </location>
</feature>
<dbReference type="Proteomes" id="UP000244893">
    <property type="component" value="Unassembled WGS sequence"/>
</dbReference>
<dbReference type="AlphaFoldDB" id="A0A2V1HQE8"/>
<dbReference type="OrthoDB" id="149032at2"/>
<reference evidence="2 3" key="1">
    <citation type="submission" date="2018-05" db="EMBL/GenBank/DDBJ databases">
        <title>Amnibacterium sp. M8JJ-5, whole genome shotgun sequence.</title>
        <authorList>
            <person name="Tuo L."/>
        </authorList>
    </citation>
    <scope>NUCLEOTIDE SEQUENCE [LARGE SCALE GENOMIC DNA]</scope>
    <source>
        <strain evidence="2 3">M8JJ-5</strain>
    </source>
</reference>
<organism evidence="2 3">
    <name type="scientific">Amnibacterium flavum</name>
    <dbReference type="NCBI Taxonomy" id="2173173"/>
    <lineage>
        <taxon>Bacteria</taxon>
        <taxon>Bacillati</taxon>
        <taxon>Actinomycetota</taxon>
        <taxon>Actinomycetes</taxon>
        <taxon>Micrococcales</taxon>
        <taxon>Microbacteriaceae</taxon>
        <taxon>Amnibacterium</taxon>
    </lineage>
</organism>